<evidence type="ECO:0000313" key="1">
    <source>
        <dbReference type="EMBL" id="GGG23873.1"/>
    </source>
</evidence>
<organism evidence="1 2">
    <name type="scientific">Christiangramia forsetii</name>
    <dbReference type="NCBI Taxonomy" id="411153"/>
    <lineage>
        <taxon>Bacteria</taxon>
        <taxon>Pseudomonadati</taxon>
        <taxon>Bacteroidota</taxon>
        <taxon>Flavobacteriia</taxon>
        <taxon>Flavobacteriales</taxon>
        <taxon>Flavobacteriaceae</taxon>
        <taxon>Christiangramia</taxon>
    </lineage>
</organism>
<keyword evidence="2" id="KW-1185">Reference proteome</keyword>
<gene>
    <name evidence="1" type="ORF">GCM10011532_03850</name>
</gene>
<name>A0ABQ1WBY3_9FLAO</name>
<proteinExistence type="predicted"/>
<accession>A0ABQ1WBY3</accession>
<evidence type="ECO:0000313" key="2">
    <source>
        <dbReference type="Proteomes" id="UP000605733"/>
    </source>
</evidence>
<comment type="caution">
    <text evidence="1">The sequence shown here is derived from an EMBL/GenBank/DDBJ whole genome shotgun (WGS) entry which is preliminary data.</text>
</comment>
<dbReference type="EMBL" id="BMIX01000001">
    <property type="protein sequence ID" value="GGG23873.1"/>
    <property type="molecule type" value="Genomic_DNA"/>
</dbReference>
<reference evidence="2" key="1">
    <citation type="journal article" date="2019" name="Int. J. Syst. Evol. Microbiol.">
        <title>The Global Catalogue of Microorganisms (GCM) 10K type strain sequencing project: providing services to taxonomists for standard genome sequencing and annotation.</title>
        <authorList>
            <consortium name="The Broad Institute Genomics Platform"/>
            <consortium name="The Broad Institute Genome Sequencing Center for Infectious Disease"/>
            <person name="Wu L."/>
            <person name="Ma J."/>
        </authorList>
    </citation>
    <scope>NUCLEOTIDE SEQUENCE [LARGE SCALE GENOMIC DNA]</scope>
    <source>
        <strain evidence="2">CGMCC 1.15422</strain>
    </source>
</reference>
<sequence>MTPEQGQVIIAELGSNYGCKLMDFAKKNRFKKERGGGYYKDPQIFRNVIKGHYESQRIEKFILKAYLHYKEENEKHAKSLEALVVK</sequence>
<evidence type="ECO:0008006" key="3">
    <source>
        <dbReference type="Google" id="ProtNLM"/>
    </source>
</evidence>
<protein>
    <recommendedName>
        <fullName evidence="3">LAGLIDADG homing endonuclease</fullName>
    </recommendedName>
</protein>
<dbReference type="RefSeq" id="WP_011710352.1">
    <property type="nucleotide sequence ID" value="NZ_BMIX01000001.1"/>
</dbReference>
<dbReference type="Proteomes" id="UP000605733">
    <property type="component" value="Unassembled WGS sequence"/>
</dbReference>